<dbReference type="EMBL" id="CP108313">
    <property type="protein sequence ID" value="WTW70713.1"/>
    <property type="molecule type" value="Genomic_DNA"/>
</dbReference>
<feature type="region of interest" description="Disordered" evidence="1">
    <location>
        <begin position="196"/>
        <end position="220"/>
    </location>
</feature>
<dbReference type="AlphaFoldDB" id="A0AAU2VUS1"/>
<accession>A0AAU2VUS1</accession>
<evidence type="ECO:0008006" key="4">
    <source>
        <dbReference type="Google" id="ProtNLM"/>
    </source>
</evidence>
<evidence type="ECO:0000256" key="1">
    <source>
        <dbReference type="SAM" id="MobiDB-lite"/>
    </source>
</evidence>
<feature type="signal peptide" evidence="2">
    <location>
        <begin position="1"/>
        <end position="19"/>
    </location>
</feature>
<evidence type="ECO:0000256" key="2">
    <source>
        <dbReference type="SAM" id="SignalP"/>
    </source>
</evidence>
<name>A0AAU2VUS1_9ACTN</name>
<keyword evidence="2" id="KW-0732">Signal</keyword>
<organism evidence="3">
    <name type="scientific">Streptomyces sp. NBC_00008</name>
    <dbReference type="NCBI Taxonomy" id="2903610"/>
    <lineage>
        <taxon>Bacteria</taxon>
        <taxon>Bacillati</taxon>
        <taxon>Actinomycetota</taxon>
        <taxon>Actinomycetes</taxon>
        <taxon>Kitasatosporales</taxon>
        <taxon>Streptomycetaceae</taxon>
        <taxon>Streptomyces</taxon>
    </lineage>
</organism>
<evidence type="ECO:0000313" key="3">
    <source>
        <dbReference type="EMBL" id="WTW70713.1"/>
    </source>
</evidence>
<dbReference type="PROSITE" id="PS51257">
    <property type="entry name" value="PROKAR_LIPOPROTEIN"/>
    <property type="match status" value="1"/>
</dbReference>
<gene>
    <name evidence="3" type="ORF">OG398_21845</name>
</gene>
<proteinExistence type="predicted"/>
<feature type="compositionally biased region" description="Basic and acidic residues" evidence="1">
    <location>
        <begin position="206"/>
        <end position="217"/>
    </location>
</feature>
<protein>
    <recommendedName>
        <fullName evidence="4">Lipoprotein</fullName>
    </recommendedName>
</protein>
<feature type="compositionally biased region" description="Low complexity" evidence="1">
    <location>
        <begin position="36"/>
        <end position="53"/>
    </location>
</feature>
<sequence length="318" mass="33481">MYMSRKAVRDSLIAAMAVAMLPLVTGCGGSDDKAAPDAGSAAADGTPAADGSGQLAVPDGTSDEVKKTYILENALAACMKKQGFTYTPHVVLPSTDDPLAGMDGEDYAVSKKFRQKYGFGTYAAAAYPNDPKAPFSNAGGRSGGKVIPSADDDEKGMTPAQLKAYDAALNGVPPKTTDKTVLDKPRGCTAEARIKAYGPEQSAAAAKKEQSNREETNRTNGLALNGDTQLVQLAQQYATCLRGQGIPVSTTQPTGMSTMVRLDRTAKLPEHHQLSSEAALPLLTKDIDVALKDLECGKAFRAAYYPKEKAHPYWGDGA</sequence>
<reference evidence="3" key="1">
    <citation type="submission" date="2022-10" db="EMBL/GenBank/DDBJ databases">
        <title>The complete genomes of actinobacterial strains from the NBC collection.</title>
        <authorList>
            <person name="Joergensen T.S."/>
            <person name="Alvarez Arevalo M."/>
            <person name="Sterndorff E.B."/>
            <person name="Faurdal D."/>
            <person name="Vuksanovic O."/>
            <person name="Mourched A.-S."/>
            <person name="Charusanti P."/>
            <person name="Shaw S."/>
            <person name="Blin K."/>
            <person name="Weber T."/>
        </authorList>
    </citation>
    <scope>NUCLEOTIDE SEQUENCE</scope>
    <source>
        <strain evidence="3">NBC_00008</strain>
    </source>
</reference>
<feature type="region of interest" description="Disordered" evidence="1">
    <location>
        <begin position="34"/>
        <end position="60"/>
    </location>
</feature>
<feature type="chain" id="PRO_5043648367" description="Lipoprotein" evidence="2">
    <location>
        <begin position="20"/>
        <end position="318"/>
    </location>
</feature>